<dbReference type="AlphaFoldDB" id="A0A9D1DZG1"/>
<protein>
    <submittedName>
        <fullName evidence="3">VanZ family protein</fullName>
    </submittedName>
</protein>
<accession>A0A9D1DZG1</accession>
<evidence type="ECO:0000313" key="3">
    <source>
        <dbReference type="EMBL" id="HIR61803.1"/>
    </source>
</evidence>
<name>A0A9D1DZG1_9FIRM</name>
<dbReference type="PANTHER" id="PTHR36834:SF2">
    <property type="entry name" value="MEMBRANE PROTEIN"/>
    <property type="match status" value="1"/>
</dbReference>
<evidence type="ECO:0000259" key="2">
    <source>
        <dbReference type="Pfam" id="PF04892"/>
    </source>
</evidence>
<sequence>MVRLYTIGVESVSVSVLLLPAMLLGWELFRRNMPAVRKGMLLTFAVYLCAVYSATGLPDAGNFAFRPRLQLVPVLGVMKDTPQYLMDSLLNVVMFIPFGVFAPLLWRKLRSVKRTALAGLCFSFAIEMAQMFSGRLTDVDDLITNTLGAVIGCLIARLLYQKVVMAHGLHDTGRQDDIMGLPGMMLLSASAMFWILPAFQGVQL</sequence>
<dbReference type="EMBL" id="DVHA01000308">
    <property type="protein sequence ID" value="HIR61803.1"/>
    <property type="molecule type" value="Genomic_DNA"/>
</dbReference>
<dbReference type="InterPro" id="IPR053150">
    <property type="entry name" value="Teicoplanin_resist-assoc"/>
</dbReference>
<dbReference type="Pfam" id="PF04892">
    <property type="entry name" value="VanZ"/>
    <property type="match status" value="1"/>
</dbReference>
<feature type="domain" description="VanZ-like" evidence="2">
    <location>
        <begin position="44"/>
        <end position="159"/>
    </location>
</feature>
<feature type="transmembrane region" description="Helical" evidence="1">
    <location>
        <begin position="12"/>
        <end position="29"/>
    </location>
</feature>
<feature type="transmembrane region" description="Helical" evidence="1">
    <location>
        <begin position="142"/>
        <end position="160"/>
    </location>
</feature>
<dbReference type="InterPro" id="IPR006976">
    <property type="entry name" value="VanZ-like"/>
</dbReference>
<feature type="transmembrane region" description="Helical" evidence="1">
    <location>
        <begin position="117"/>
        <end position="136"/>
    </location>
</feature>
<comment type="caution">
    <text evidence="3">The sequence shown here is derived from an EMBL/GenBank/DDBJ whole genome shotgun (WGS) entry which is preliminary data.</text>
</comment>
<gene>
    <name evidence="3" type="ORF">IAB37_09545</name>
</gene>
<dbReference type="PANTHER" id="PTHR36834">
    <property type="entry name" value="MEMBRANE PROTEIN-RELATED"/>
    <property type="match status" value="1"/>
</dbReference>
<feature type="transmembrane region" description="Helical" evidence="1">
    <location>
        <begin position="41"/>
        <end position="64"/>
    </location>
</feature>
<keyword evidence="1" id="KW-1133">Transmembrane helix</keyword>
<feature type="transmembrane region" description="Helical" evidence="1">
    <location>
        <begin position="84"/>
        <end position="105"/>
    </location>
</feature>
<keyword evidence="1" id="KW-0472">Membrane</keyword>
<reference evidence="3" key="1">
    <citation type="submission" date="2020-10" db="EMBL/GenBank/DDBJ databases">
        <authorList>
            <person name="Gilroy R."/>
        </authorList>
    </citation>
    <scope>NUCLEOTIDE SEQUENCE</scope>
    <source>
        <strain evidence="3">CHK189-12415</strain>
    </source>
</reference>
<reference evidence="3" key="2">
    <citation type="journal article" date="2021" name="PeerJ">
        <title>Extensive microbial diversity within the chicken gut microbiome revealed by metagenomics and culture.</title>
        <authorList>
            <person name="Gilroy R."/>
            <person name="Ravi A."/>
            <person name="Getino M."/>
            <person name="Pursley I."/>
            <person name="Horton D.L."/>
            <person name="Alikhan N.F."/>
            <person name="Baker D."/>
            <person name="Gharbi K."/>
            <person name="Hall N."/>
            <person name="Watson M."/>
            <person name="Adriaenssens E.M."/>
            <person name="Foster-Nyarko E."/>
            <person name="Jarju S."/>
            <person name="Secka A."/>
            <person name="Antonio M."/>
            <person name="Oren A."/>
            <person name="Chaudhuri R.R."/>
            <person name="La Ragione R."/>
            <person name="Hildebrand F."/>
            <person name="Pallen M.J."/>
        </authorList>
    </citation>
    <scope>NUCLEOTIDE SEQUENCE</scope>
    <source>
        <strain evidence="3">CHK189-12415</strain>
    </source>
</reference>
<evidence type="ECO:0000256" key="1">
    <source>
        <dbReference type="SAM" id="Phobius"/>
    </source>
</evidence>
<feature type="transmembrane region" description="Helical" evidence="1">
    <location>
        <begin position="181"/>
        <end position="199"/>
    </location>
</feature>
<keyword evidence="1" id="KW-0812">Transmembrane</keyword>
<evidence type="ECO:0000313" key="4">
    <source>
        <dbReference type="Proteomes" id="UP000824241"/>
    </source>
</evidence>
<proteinExistence type="predicted"/>
<organism evidence="3 4">
    <name type="scientific">Candidatus Faecivivens stercoravium</name>
    <dbReference type="NCBI Taxonomy" id="2840803"/>
    <lineage>
        <taxon>Bacteria</taxon>
        <taxon>Bacillati</taxon>
        <taxon>Bacillota</taxon>
        <taxon>Clostridia</taxon>
        <taxon>Eubacteriales</taxon>
        <taxon>Oscillospiraceae</taxon>
        <taxon>Oscillospiraceae incertae sedis</taxon>
        <taxon>Candidatus Faecivivens</taxon>
    </lineage>
</organism>
<dbReference type="Proteomes" id="UP000824241">
    <property type="component" value="Unassembled WGS sequence"/>
</dbReference>